<reference evidence="1 2" key="1">
    <citation type="submission" date="2023-06" db="EMBL/GenBank/DDBJ databases">
        <title>Nosocomial Elizabethkingia miricola genome.</title>
        <authorList>
            <person name="Morgado S."/>
            <person name="Fonseca E."/>
            <person name="Freitas F."/>
            <person name="Vicente A.C."/>
        </authorList>
    </citation>
    <scope>NUCLEOTIDE SEQUENCE [LARGE SCALE GENOMIC DNA]</scope>
    <source>
        <strain evidence="1 2">EM15</strain>
    </source>
</reference>
<dbReference type="RefSeq" id="WP_086979797.1">
    <property type="nucleotide sequence ID" value="NZ_CP040516.1"/>
</dbReference>
<evidence type="ECO:0000313" key="2">
    <source>
        <dbReference type="Proteomes" id="UP001239265"/>
    </source>
</evidence>
<evidence type="ECO:0000313" key="1">
    <source>
        <dbReference type="EMBL" id="MDQ8748292.1"/>
    </source>
</evidence>
<name>A0ABD5B2Y9_ELIMR</name>
<dbReference type="AlphaFoldDB" id="A0ABD5B2Y9"/>
<organism evidence="1 2">
    <name type="scientific">Elizabethkingia miricola</name>
    <name type="common">Chryseobacterium miricola</name>
    <dbReference type="NCBI Taxonomy" id="172045"/>
    <lineage>
        <taxon>Bacteria</taxon>
        <taxon>Pseudomonadati</taxon>
        <taxon>Bacteroidota</taxon>
        <taxon>Flavobacteriia</taxon>
        <taxon>Flavobacteriales</taxon>
        <taxon>Weeksellaceae</taxon>
        <taxon>Elizabethkingia</taxon>
    </lineage>
</organism>
<proteinExistence type="predicted"/>
<comment type="caution">
    <text evidence="1">The sequence shown here is derived from an EMBL/GenBank/DDBJ whole genome shotgun (WGS) entry which is preliminary data.</text>
</comment>
<dbReference type="Proteomes" id="UP001239265">
    <property type="component" value="Unassembled WGS sequence"/>
</dbReference>
<dbReference type="EMBL" id="JAUCQJ010000002">
    <property type="protein sequence ID" value="MDQ8748292.1"/>
    <property type="molecule type" value="Genomic_DNA"/>
</dbReference>
<gene>
    <name evidence="1" type="ORF">QT385_06565</name>
</gene>
<accession>A0ABD5B2Y9</accession>
<protein>
    <recommendedName>
        <fullName evidence="3">Lipoprotein</fullName>
    </recommendedName>
</protein>
<evidence type="ECO:0008006" key="3">
    <source>
        <dbReference type="Google" id="ProtNLM"/>
    </source>
</evidence>
<sequence>MKTLRLIPILLCIVCCKDKTVSNTNKKQTMTPVVKQDSNLNSTKKDEVSELNKNELQEIPIETTVKQPILHPIKFTNDPISCFDPNLDLNAAVDLINSEVVDTQWFIVERKEVNYMKNKLDTSDSILVKNALQKLGWKLMDSVYTSDKDQTKITIVMQKEDKVCNINKTLSLSGNKTNNQIQEWFEIRKAK</sequence>